<organism evidence="1 2">
    <name type="scientific">Agaricus bisporus var. burnettii (strain JB137-S8 / ATCC MYA-4627 / FGSC 10392)</name>
    <name type="common">White button mushroom</name>
    <dbReference type="NCBI Taxonomy" id="597362"/>
    <lineage>
        <taxon>Eukaryota</taxon>
        <taxon>Fungi</taxon>
        <taxon>Dikarya</taxon>
        <taxon>Basidiomycota</taxon>
        <taxon>Agaricomycotina</taxon>
        <taxon>Agaricomycetes</taxon>
        <taxon>Agaricomycetidae</taxon>
        <taxon>Agaricales</taxon>
        <taxon>Agaricineae</taxon>
        <taxon>Agaricaceae</taxon>
        <taxon>Agaricus</taxon>
    </lineage>
</organism>
<dbReference type="GeneID" id="18827160"/>
<dbReference type="KEGG" id="abp:AGABI1DRAFT130146"/>
<proteinExistence type="predicted"/>
<protein>
    <submittedName>
        <fullName evidence="1">Uncharacterized protein</fullName>
    </submittedName>
</protein>
<reference evidence="2" key="1">
    <citation type="journal article" date="2012" name="Proc. Natl. Acad. Sci. U.S.A.">
        <title>Genome sequence of the button mushroom Agaricus bisporus reveals mechanisms governing adaptation to a humic-rich ecological niche.</title>
        <authorList>
            <person name="Morin E."/>
            <person name="Kohler A."/>
            <person name="Baker A.R."/>
            <person name="Foulongne-Oriol M."/>
            <person name="Lombard V."/>
            <person name="Nagy L.G."/>
            <person name="Ohm R.A."/>
            <person name="Patyshakuliyeva A."/>
            <person name="Brun A."/>
            <person name="Aerts A.L."/>
            <person name="Bailey A.M."/>
            <person name="Billette C."/>
            <person name="Coutinho P.M."/>
            <person name="Deakin G."/>
            <person name="Doddapaneni H."/>
            <person name="Floudas D."/>
            <person name="Grimwood J."/>
            <person name="Hilden K."/>
            <person name="Kuees U."/>
            <person name="LaButti K.M."/>
            <person name="Lapidus A."/>
            <person name="Lindquist E.A."/>
            <person name="Lucas S.M."/>
            <person name="Murat C."/>
            <person name="Riley R.W."/>
            <person name="Salamov A.A."/>
            <person name="Schmutz J."/>
            <person name="Subramanian V."/>
            <person name="Woesten H.A.B."/>
            <person name="Xu J."/>
            <person name="Eastwood D.C."/>
            <person name="Foster G.D."/>
            <person name="Sonnenberg A.S."/>
            <person name="Cullen D."/>
            <person name="de Vries R.P."/>
            <person name="Lundell T."/>
            <person name="Hibbett D.S."/>
            <person name="Henrissat B."/>
            <person name="Burton K.S."/>
            <person name="Kerrigan R.W."/>
            <person name="Challen M.P."/>
            <person name="Grigoriev I.V."/>
            <person name="Martin F."/>
        </authorList>
    </citation>
    <scope>NUCLEOTIDE SEQUENCE [LARGE SCALE GENOMIC DNA]</scope>
    <source>
        <strain evidence="2">JB137-S8 / ATCC MYA-4627 / FGSC 10392</strain>
    </source>
</reference>
<evidence type="ECO:0000313" key="2">
    <source>
        <dbReference type="Proteomes" id="UP000008493"/>
    </source>
</evidence>
<dbReference type="HOGENOM" id="CLU_2132773_0_0_1"/>
<dbReference type="RefSeq" id="XP_007331688.1">
    <property type="nucleotide sequence ID" value="XM_007331626.1"/>
</dbReference>
<evidence type="ECO:0000313" key="1">
    <source>
        <dbReference type="EMBL" id="EKM77871.1"/>
    </source>
</evidence>
<keyword evidence="2" id="KW-1185">Reference proteome</keyword>
<dbReference type="EMBL" id="JH971394">
    <property type="protein sequence ID" value="EKM77871.1"/>
    <property type="molecule type" value="Genomic_DNA"/>
</dbReference>
<dbReference type="InParanoid" id="K5WR65"/>
<sequence length="113" mass="12761">MLPLEDNAPEADSTEPNPLHKINSFFGIIATQVQQAIDDEHATFSDKWVPIKIADLFQLESPYWESLYGRFAVLTLENRLEFYELLDKDAEGELVDDEGLDLSIGAIVIMDGF</sequence>
<dbReference type="Proteomes" id="UP000008493">
    <property type="component" value="Unassembled WGS sequence"/>
</dbReference>
<dbReference type="OrthoDB" id="3270501at2759"/>
<dbReference type="AlphaFoldDB" id="K5WR65"/>
<name>K5WR65_AGABU</name>
<gene>
    <name evidence="1" type="ORF">AGABI1DRAFT_130146</name>
</gene>
<accession>K5WR65</accession>